<dbReference type="EMBL" id="CADCTM010000132">
    <property type="protein sequence ID" value="CAA9229428.1"/>
    <property type="molecule type" value="Genomic_DNA"/>
</dbReference>
<name>A0A6J4HR14_9CYAN</name>
<organism evidence="1">
    <name type="scientific">uncultured Coleofasciculus sp</name>
    <dbReference type="NCBI Taxonomy" id="1267456"/>
    <lineage>
        <taxon>Bacteria</taxon>
        <taxon>Bacillati</taxon>
        <taxon>Cyanobacteriota</taxon>
        <taxon>Cyanophyceae</taxon>
        <taxon>Coleofasciculales</taxon>
        <taxon>Coleofasciculaceae</taxon>
        <taxon>Coleofasciculus</taxon>
        <taxon>environmental samples</taxon>
    </lineage>
</organism>
<reference evidence="1" key="1">
    <citation type="submission" date="2020-02" db="EMBL/GenBank/DDBJ databases">
        <authorList>
            <person name="Meier V. D."/>
        </authorList>
    </citation>
    <scope>NUCLEOTIDE SEQUENCE</scope>
    <source>
        <strain evidence="1">AVDCRST_MAG92</strain>
    </source>
</reference>
<sequence length="39" mass="4613">MSFGWKRLTLLIIRLPSFPVVNRDVFNLLQRRSRVVGAR</sequence>
<gene>
    <name evidence="1" type="ORF">AVDCRST_MAG92-963</name>
</gene>
<dbReference type="AlphaFoldDB" id="A0A6J4HR14"/>
<proteinExistence type="predicted"/>
<evidence type="ECO:0000313" key="1">
    <source>
        <dbReference type="EMBL" id="CAA9229428.1"/>
    </source>
</evidence>
<protein>
    <submittedName>
        <fullName evidence="1">Uncharacterized protein</fullName>
    </submittedName>
</protein>
<accession>A0A6J4HR14</accession>